<dbReference type="Gene3D" id="3.40.50.300">
    <property type="entry name" value="P-loop containing nucleotide triphosphate hydrolases"/>
    <property type="match status" value="1"/>
</dbReference>
<evidence type="ECO:0000256" key="2">
    <source>
        <dbReference type="ARBA" id="ARBA00022448"/>
    </source>
</evidence>
<dbReference type="PANTHER" id="PTHR43394">
    <property type="entry name" value="ATP-DEPENDENT PERMEASE MDL1, MITOCHONDRIAL"/>
    <property type="match status" value="1"/>
</dbReference>
<evidence type="ECO:0000259" key="11">
    <source>
        <dbReference type="PROSITE" id="PS50929"/>
    </source>
</evidence>
<keyword evidence="3" id="KW-1003">Cell membrane</keyword>
<dbReference type="SUPFAM" id="SSF90123">
    <property type="entry name" value="ABC transporter transmembrane region"/>
    <property type="match status" value="1"/>
</dbReference>
<dbReference type="EMBL" id="CP020559">
    <property type="protein sequence ID" value="ARE88888.1"/>
    <property type="molecule type" value="Genomic_DNA"/>
</dbReference>
<comment type="subcellular location">
    <subcellularLocation>
        <location evidence="1">Cell membrane</location>
        <topology evidence="1">Multi-pass membrane protein</topology>
    </subcellularLocation>
</comment>
<dbReference type="InterPro" id="IPR003593">
    <property type="entry name" value="AAA+_ATPase"/>
</dbReference>
<dbReference type="InterPro" id="IPR017871">
    <property type="entry name" value="ABC_transporter-like_CS"/>
</dbReference>
<dbReference type="EMBL" id="CP017603">
    <property type="protein sequence ID" value="AOY74532.1"/>
    <property type="molecule type" value="Genomic_DNA"/>
</dbReference>
<evidence type="ECO:0000256" key="1">
    <source>
        <dbReference type="ARBA" id="ARBA00004651"/>
    </source>
</evidence>
<evidence type="ECO:0000256" key="7">
    <source>
        <dbReference type="ARBA" id="ARBA00022989"/>
    </source>
</evidence>
<evidence type="ECO:0000256" key="4">
    <source>
        <dbReference type="ARBA" id="ARBA00022692"/>
    </source>
</evidence>
<dbReference type="PANTHER" id="PTHR43394:SF1">
    <property type="entry name" value="ATP-BINDING CASSETTE SUB-FAMILY B MEMBER 10, MITOCHONDRIAL"/>
    <property type="match status" value="1"/>
</dbReference>
<evidence type="ECO:0000313" key="15">
    <source>
        <dbReference type="Proteomes" id="UP000192478"/>
    </source>
</evidence>
<dbReference type="Proteomes" id="UP000192478">
    <property type="component" value="Chromosome"/>
</dbReference>
<feature type="transmembrane region" description="Helical" evidence="9">
    <location>
        <begin position="133"/>
        <end position="151"/>
    </location>
</feature>
<keyword evidence="7 9" id="KW-1133">Transmembrane helix</keyword>
<evidence type="ECO:0000256" key="5">
    <source>
        <dbReference type="ARBA" id="ARBA00022741"/>
    </source>
</evidence>
<dbReference type="CDD" id="cd18548">
    <property type="entry name" value="ABC_6TM_Tm287_like"/>
    <property type="match status" value="1"/>
</dbReference>
<feature type="domain" description="ABC transmembrane type-1" evidence="11">
    <location>
        <begin position="17"/>
        <end position="298"/>
    </location>
</feature>
<dbReference type="Pfam" id="PF00664">
    <property type="entry name" value="ABC_membrane"/>
    <property type="match status" value="1"/>
</dbReference>
<reference evidence="12 14" key="1">
    <citation type="submission" date="2016-10" db="EMBL/GenBank/DDBJ databases">
        <title>Complete Genome Sequence of Acetogen Clostridium formicoaceticum ATCC 27076.</title>
        <authorList>
            <person name="Bao T."/>
            <person name="Cheng C."/>
            <person name="Zhao J."/>
            <person name="Yang S.-T."/>
            <person name="Wang J."/>
            <person name="Wang M."/>
        </authorList>
    </citation>
    <scope>NUCLEOTIDE SEQUENCE [LARGE SCALE GENOMIC DNA]</scope>
    <source>
        <strain evidence="12 14">ATCC 27076</strain>
    </source>
</reference>
<dbReference type="PROSITE" id="PS00211">
    <property type="entry name" value="ABC_TRANSPORTER_1"/>
    <property type="match status" value="1"/>
</dbReference>
<dbReference type="Proteomes" id="UP000177894">
    <property type="component" value="Chromosome"/>
</dbReference>
<evidence type="ECO:0000256" key="9">
    <source>
        <dbReference type="SAM" id="Phobius"/>
    </source>
</evidence>
<reference evidence="13 15" key="2">
    <citation type="submission" date="2017-03" db="EMBL/GenBank/DDBJ databases">
        <title>Complete sequence of Clostridium formicaceticum DSM 92.</title>
        <authorList>
            <person name="Poehlein A."/>
            <person name="Karl M."/>
            <person name="Bengelsdorf F.R."/>
            <person name="Duerre P."/>
            <person name="Daniel R."/>
        </authorList>
    </citation>
    <scope>NUCLEOTIDE SEQUENCE [LARGE SCALE GENOMIC DNA]</scope>
    <source>
        <strain evidence="13 15">DSM 92</strain>
    </source>
</reference>
<dbReference type="GO" id="GO:0015421">
    <property type="term" value="F:ABC-type oligopeptide transporter activity"/>
    <property type="evidence" value="ECO:0007669"/>
    <property type="project" value="TreeGrafter"/>
</dbReference>
<evidence type="ECO:0000313" key="14">
    <source>
        <dbReference type="Proteomes" id="UP000177894"/>
    </source>
</evidence>
<feature type="transmembrane region" description="Helical" evidence="9">
    <location>
        <begin position="242"/>
        <end position="260"/>
    </location>
</feature>
<dbReference type="GO" id="GO:0005524">
    <property type="term" value="F:ATP binding"/>
    <property type="evidence" value="ECO:0007669"/>
    <property type="project" value="UniProtKB-KW"/>
</dbReference>
<evidence type="ECO:0000313" key="13">
    <source>
        <dbReference type="EMBL" id="ARE88888.1"/>
    </source>
</evidence>
<dbReference type="PROSITE" id="PS50929">
    <property type="entry name" value="ABC_TM1F"/>
    <property type="match status" value="1"/>
</dbReference>
<organism evidence="13 15">
    <name type="scientific">Clostridium formicaceticum</name>
    <dbReference type="NCBI Taxonomy" id="1497"/>
    <lineage>
        <taxon>Bacteria</taxon>
        <taxon>Bacillati</taxon>
        <taxon>Bacillota</taxon>
        <taxon>Clostridia</taxon>
        <taxon>Eubacteriales</taxon>
        <taxon>Clostridiaceae</taxon>
        <taxon>Clostridium</taxon>
    </lineage>
</organism>
<dbReference type="AlphaFoldDB" id="A0AAC9WHE5"/>
<dbReference type="SUPFAM" id="SSF52540">
    <property type="entry name" value="P-loop containing nucleoside triphosphate hydrolases"/>
    <property type="match status" value="1"/>
</dbReference>
<protein>
    <submittedName>
        <fullName evidence="12 13">ABC transporter</fullName>
    </submittedName>
</protein>
<feature type="transmembrane region" description="Helical" evidence="9">
    <location>
        <begin position="12"/>
        <end position="36"/>
    </location>
</feature>
<dbReference type="SMART" id="SM00382">
    <property type="entry name" value="AAA"/>
    <property type="match status" value="1"/>
</dbReference>
<dbReference type="FunFam" id="3.40.50.300:FF:000221">
    <property type="entry name" value="Multidrug ABC transporter ATP-binding protein"/>
    <property type="match status" value="1"/>
</dbReference>
<keyword evidence="6 13" id="KW-0067">ATP-binding</keyword>
<dbReference type="Gene3D" id="1.20.1560.10">
    <property type="entry name" value="ABC transporter type 1, transmembrane domain"/>
    <property type="match status" value="1"/>
</dbReference>
<proteinExistence type="predicted"/>
<dbReference type="InterPro" id="IPR011527">
    <property type="entry name" value="ABC1_TM_dom"/>
</dbReference>
<keyword evidence="14" id="KW-1185">Reference proteome</keyword>
<evidence type="ECO:0000256" key="3">
    <source>
        <dbReference type="ARBA" id="ARBA00022475"/>
    </source>
</evidence>
<keyword evidence="2" id="KW-0813">Transport</keyword>
<evidence type="ECO:0000256" key="8">
    <source>
        <dbReference type="ARBA" id="ARBA00023136"/>
    </source>
</evidence>
<dbReference type="InterPro" id="IPR027417">
    <property type="entry name" value="P-loop_NTPase"/>
</dbReference>
<sequence>MKKLIPYLKPYIASISLGLFIKFMGTITDLLLPWILAHMIDHIVPQSSIRLILLWGLMMVFCSIFAISANITANHMASRVARDTTKQIRHDLFKKISYLSCSQVDDFTMPSLISRLTSDTYHVHNMIGMMQRMGVRAPILILGGILVTLTLDFYLTLVLLAVLPFIIILVYFISKKSIPLYDKLQQSVDKMVRTLRENITGIRVIKALSKTDYEKNRFSKINTEVVEDEKKAAMTMAITSPMMNLFLNLGLTVVILVGAYRVNNGLTQPGKIIAFLTYFTIILHAMLSISRIFVIFSKGNASFQRINEVLQASEDLVLQEKDTIDSPYHISFDHVSFSYYNQQENLTDISFHLRQGETLGIIGTTGSGKSTIIKLLMRFYDVDKGIIRIHGRNINSIPQEELHTKFGVVFQNDVLFADTIAENIDFGRGLALEEIAASSCFAQAEEFITSLSDGYTHLLTAKGSNLSGGQKQRLLISRALAGNPEILILDDSSSALDYRTDAKLRKSLYENFQSTTTIIVAQRVSSIMHAHRILVLEDGKVLGYGNHEELLKSCKSYQEMNQWQMGDGRHD</sequence>
<evidence type="ECO:0000259" key="10">
    <source>
        <dbReference type="PROSITE" id="PS50893"/>
    </source>
</evidence>
<gene>
    <name evidence="12" type="ORF">BJL90_00330</name>
    <name evidence="13" type="ORF">CLFO_32940</name>
</gene>
<feature type="transmembrane region" description="Helical" evidence="9">
    <location>
        <begin position="272"/>
        <end position="296"/>
    </location>
</feature>
<dbReference type="GO" id="GO:0005886">
    <property type="term" value="C:plasma membrane"/>
    <property type="evidence" value="ECO:0007669"/>
    <property type="project" value="UniProtKB-SubCell"/>
</dbReference>
<keyword evidence="8 9" id="KW-0472">Membrane</keyword>
<accession>A0AAC9WHE5</accession>
<keyword evidence="4 9" id="KW-0812">Transmembrane</keyword>
<dbReference type="RefSeq" id="WP_070963290.1">
    <property type="nucleotide sequence ID" value="NZ_CP017603.1"/>
</dbReference>
<feature type="transmembrane region" description="Helical" evidence="9">
    <location>
        <begin position="48"/>
        <end position="69"/>
    </location>
</feature>
<dbReference type="InterPro" id="IPR039421">
    <property type="entry name" value="Type_1_exporter"/>
</dbReference>
<evidence type="ECO:0000313" key="12">
    <source>
        <dbReference type="EMBL" id="AOY74532.1"/>
    </source>
</evidence>
<name>A0AAC9WHE5_9CLOT</name>
<dbReference type="InterPro" id="IPR036640">
    <property type="entry name" value="ABC1_TM_sf"/>
</dbReference>
<dbReference type="GO" id="GO:0016887">
    <property type="term" value="F:ATP hydrolysis activity"/>
    <property type="evidence" value="ECO:0007669"/>
    <property type="project" value="InterPro"/>
</dbReference>
<evidence type="ECO:0000256" key="6">
    <source>
        <dbReference type="ARBA" id="ARBA00022840"/>
    </source>
</evidence>
<feature type="domain" description="ABC transporter" evidence="10">
    <location>
        <begin position="330"/>
        <end position="563"/>
    </location>
</feature>
<dbReference type="InterPro" id="IPR003439">
    <property type="entry name" value="ABC_transporter-like_ATP-bd"/>
</dbReference>
<dbReference type="KEGG" id="cfm:BJL90_00330"/>
<dbReference type="PROSITE" id="PS50893">
    <property type="entry name" value="ABC_TRANSPORTER_2"/>
    <property type="match status" value="1"/>
</dbReference>
<keyword evidence="5" id="KW-0547">Nucleotide-binding</keyword>
<dbReference type="Pfam" id="PF00005">
    <property type="entry name" value="ABC_tran"/>
    <property type="match status" value="1"/>
</dbReference>